<dbReference type="PANTHER" id="PTHR23530">
    <property type="entry name" value="TRANSPORT PROTEIN-RELATED"/>
    <property type="match status" value="1"/>
</dbReference>
<feature type="transmembrane region" description="Helical" evidence="6">
    <location>
        <begin position="7"/>
        <end position="28"/>
    </location>
</feature>
<gene>
    <name evidence="8" type="ORF">ACFQ41_01880</name>
</gene>
<dbReference type="EMBL" id="JBHTOA010000015">
    <property type="protein sequence ID" value="MFD1398054.1"/>
    <property type="molecule type" value="Genomic_DNA"/>
</dbReference>
<feature type="transmembrane region" description="Helical" evidence="6">
    <location>
        <begin position="360"/>
        <end position="379"/>
    </location>
</feature>
<proteinExistence type="predicted"/>
<keyword evidence="9" id="KW-1185">Reference proteome</keyword>
<evidence type="ECO:0000259" key="7">
    <source>
        <dbReference type="PROSITE" id="PS50850"/>
    </source>
</evidence>
<reference evidence="9" key="1">
    <citation type="journal article" date="2019" name="Int. J. Syst. Evol. Microbiol.">
        <title>The Global Catalogue of Microorganisms (GCM) 10K type strain sequencing project: providing services to taxonomists for standard genome sequencing and annotation.</title>
        <authorList>
            <consortium name="The Broad Institute Genomics Platform"/>
            <consortium name="The Broad Institute Genome Sequencing Center for Infectious Disease"/>
            <person name="Wu L."/>
            <person name="Ma J."/>
        </authorList>
    </citation>
    <scope>NUCLEOTIDE SEQUENCE [LARGE SCALE GENOMIC DNA]</scope>
    <source>
        <strain evidence="9">CCM 9110</strain>
    </source>
</reference>
<keyword evidence="3 6" id="KW-0812">Transmembrane</keyword>
<evidence type="ECO:0000256" key="3">
    <source>
        <dbReference type="ARBA" id="ARBA00022692"/>
    </source>
</evidence>
<evidence type="ECO:0000256" key="2">
    <source>
        <dbReference type="ARBA" id="ARBA00022448"/>
    </source>
</evidence>
<evidence type="ECO:0000256" key="6">
    <source>
        <dbReference type="SAM" id="Phobius"/>
    </source>
</evidence>
<feature type="transmembrane region" description="Helical" evidence="6">
    <location>
        <begin position="214"/>
        <end position="232"/>
    </location>
</feature>
<evidence type="ECO:0000256" key="4">
    <source>
        <dbReference type="ARBA" id="ARBA00022989"/>
    </source>
</evidence>
<keyword evidence="5 6" id="KW-0472">Membrane</keyword>
<protein>
    <submittedName>
        <fullName evidence="8">MFS transporter</fullName>
    </submittedName>
</protein>
<dbReference type="InterPro" id="IPR020846">
    <property type="entry name" value="MFS_dom"/>
</dbReference>
<dbReference type="RefSeq" id="WP_204118605.1">
    <property type="nucleotide sequence ID" value="NZ_BOLV01000006.1"/>
</dbReference>
<keyword evidence="2" id="KW-0813">Transport</keyword>
<dbReference type="InterPro" id="IPR036259">
    <property type="entry name" value="MFS_trans_sf"/>
</dbReference>
<feature type="transmembrane region" description="Helical" evidence="6">
    <location>
        <begin position="275"/>
        <end position="292"/>
    </location>
</feature>
<feature type="transmembrane region" description="Helical" evidence="6">
    <location>
        <begin position="332"/>
        <end position="354"/>
    </location>
</feature>
<dbReference type="PANTHER" id="PTHR23530:SF1">
    <property type="entry name" value="PERMEASE, MAJOR FACILITATOR SUPERFAMILY-RELATED"/>
    <property type="match status" value="1"/>
</dbReference>
<dbReference type="Pfam" id="PF07690">
    <property type="entry name" value="MFS_1"/>
    <property type="match status" value="1"/>
</dbReference>
<sequence length="386" mass="42509">MNHQKQLYAAYAYSFFAFFGITQLWVIYLGQQGLSLVAIGLCESIFHVASFLSEVPSGVLADRFSYRTMLVLSRIMSLISSAMMLINGGFAWFALSFIFSAWSYNLQSGTLEALLYESLLEADQKVRWPQVSSRLNIVIEIATSSGLLLAGTMVNWDLAVSYWLALGFAVLGILATLFLHEPQQHKQQDAHQTISQIIREAITVLRQQPTLRRLMVFDATVSAIAAAYYFYFQNVMTARHFSTPVITLLLAGTTVVAVLTIRLSPRLLKLNTNRLLAGVLGILSLLLLLTAIGQTAVISGLFLLIYGLSALMPPVFTVLYNARIPSAQRATLLSVASLLYSLAMIGLFPLLGWAIQQIGFAWTFGACGGLLALASLIGWRRLRHSA</sequence>
<feature type="transmembrane region" description="Helical" evidence="6">
    <location>
        <begin position="160"/>
        <end position="179"/>
    </location>
</feature>
<evidence type="ECO:0000313" key="8">
    <source>
        <dbReference type="EMBL" id="MFD1398054.1"/>
    </source>
</evidence>
<organism evidence="8 9">
    <name type="scientific">Lacticaseibacillus suilingensis</name>
    <dbReference type="NCBI Taxonomy" id="2799577"/>
    <lineage>
        <taxon>Bacteria</taxon>
        <taxon>Bacillati</taxon>
        <taxon>Bacillota</taxon>
        <taxon>Bacilli</taxon>
        <taxon>Lactobacillales</taxon>
        <taxon>Lactobacillaceae</taxon>
        <taxon>Lacticaseibacillus</taxon>
    </lineage>
</organism>
<comment type="subcellular location">
    <subcellularLocation>
        <location evidence="1">Cell membrane</location>
        <topology evidence="1">Multi-pass membrane protein</topology>
    </subcellularLocation>
</comment>
<feature type="domain" description="Major facilitator superfamily (MFS) profile" evidence="7">
    <location>
        <begin position="1"/>
        <end position="386"/>
    </location>
</feature>
<feature type="transmembrane region" description="Helical" evidence="6">
    <location>
        <begin position="244"/>
        <end position="263"/>
    </location>
</feature>
<keyword evidence="4 6" id="KW-1133">Transmembrane helix</keyword>
<evidence type="ECO:0000256" key="5">
    <source>
        <dbReference type="ARBA" id="ARBA00023136"/>
    </source>
</evidence>
<feature type="transmembrane region" description="Helical" evidence="6">
    <location>
        <begin position="34"/>
        <end position="52"/>
    </location>
</feature>
<dbReference type="InterPro" id="IPR011701">
    <property type="entry name" value="MFS"/>
</dbReference>
<dbReference type="InterPro" id="IPR053160">
    <property type="entry name" value="MFS_DHA3_Transporter"/>
</dbReference>
<name>A0ABW4BC17_9LACO</name>
<dbReference type="Gene3D" id="1.20.1250.20">
    <property type="entry name" value="MFS general substrate transporter like domains"/>
    <property type="match status" value="1"/>
</dbReference>
<evidence type="ECO:0000256" key="1">
    <source>
        <dbReference type="ARBA" id="ARBA00004651"/>
    </source>
</evidence>
<dbReference type="SUPFAM" id="SSF103473">
    <property type="entry name" value="MFS general substrate transporter"/>
    <property type="match status" value="1"/>
</dbReference>
<feature type="transmembrane region" description="Helical" evidence="6">
    <location>
        <begin position="298"/>
        <end position="320"/>
    </location>
</feature>
<evidence type="ECO:0000313" key="9">
    <source>
        <dbReference type="Proteomes" id="UP001597199"/>
    </source>
</evidence>
<dbReference type="PROSITE" id="PS50850">
    <property type="entry name" value="MFS"/>
    <property type="match status" value="1"/>
</dbReference>
<dbReference type="Proteomes" id="UP001597199">
    <property type="component" value="Unassembled WGS sequence"/>
</dbReference>
<accession>A0ABW4BC17</accession>
<comment type="caution">
    <text evidence="8">The sequence shown here is derived from an EMBL/GenBank/DDBJ whole genome shotgun (WGS) entry which is preliminary data.</text>
</comment>